<organism evidence="1 2">
    <name type="scientific">Candidatus Magnetoglobus multicellularis str. Araruama</name>
    <dbReference type="NCBI Taxonomy" id="890399"/>
    <lineage>
        <taxon>Bacteria</taxon>
        <taxon>Pseudomonadati</taxon>
        <taxon>Thermodesulfobacteriota</taxon>
        <taxon>Desulfobacteria</taxon>
        <taxon>Desulfobacterales</taxon>
        <taxon>Desulfobacteraceae</taxon>
        <taxon>Candidatus Magnetoglobus</taxon>
    </lineage>
</organism>
<name>A0A1V1NXC1_9BACT</name>
<protein>
    <submittedName>
        <fullName evidence="1">Uncharacterized protein</fullName>
    </submittedName>
</protein>
<proteinExistence type="predicted"/>
<gene>
    <name evidence="1" type="ORF">OMM_05241</name>
</gene>
<accession>A0A1V1NXC1</accession>
<dbReference type="AlphaFoldDB" id="A0A1V1NXC1"/>
<evidence type="ECO:0000313" key="1">
    <source>
        <dbReference type="EMBL" id="ETR67237.1"/>
    </source>
</evidence>
<reference evidence="2" key="1">
    <citation type="submission" date="2012-11" db="EMBL/GenBank/DDBJ databases">
        <authorList>
            <person name="Lucero-Rivera Y.E."/>
            <person name="Tovar-Ramirez D."/>
        </authorList>
    </citation>
    <scope>NUCLEOTIDE SEQUENCE [LARGE SCALE GENOMIC DNA]</scope>
    <source>
        <strain evidence="2">Araruama</strain>
    </source>
</reference>
<comment type="caution">
    <text evidence="1">The sequence shown here is derived from an EMBL/GenBank/DDBJ whole genome shotgun (WGS) entry which is preliminary data.</text>
</comment>
<dbReference type="Proteomes" id="UP000189670">
    <property type="component" value="Unassembled WGS sequence"/>
</dbReference>
<sequence>MNAQSEFNKKHDLQIPKVGFIKCDHLEKVEDIQEYLQELSDNGNLKLFPCPISSYSKHECIEEVSNGMHCWNIAHVNCIMIKFRDSAKERIVLSEEFLLSLEDIKKLHLNKKNPIVLFDVIENTNGCIYTKQRNNFLSKLIQCGSEAVVTNICALPRKLVNKFYCELHKNLSKSLSIHDALLLARQSLLDKNPYAYLFWLYGNTSFPQRNKPLYDTKNEHNTSINTINVYGTAYLADNINNMHK</sequence>
<dbReference type="EMBL" id="ATBP01001489">
    <property type="protein sequence ID" value="ETR67237.1"/>
    <property type="molecule type" value="Genomic_DNA"/>
</dbReference>
<evidence type="ECO:0000313" key="2">
    <source>
        <dbReference type="Proteomes" id="UP000189670"/>
    </source>
</evidence>